<reference evidence="1 2" key="1">
    <citation type="submission" date="2019-03" db="EMBL/GenBank/DDBJ databases">
        <title>Genomic Encyclopedia of Type Strains, Phase IV (KMG-IV): sequencing the most valuable type-strain genomes for metagenomic binning, comparative biology and taxonomic classification.</title>
        <authorList>
            <person name="Goeker M."/>
        </authorList>
    </citation>
    <scope>NUCLEOTIDE SEQUENCE [LARGE SCALE GENOMIC DNA]</scope>
    <source>
        <strain evidence="1 2">DSM 102852</strain>
    </source>
</reference>
<comment type="caution">
    <text evidence="1">The sequence shown here is derived from an EMBL/GenBank/DDBJ whole genome shotgun (WGS) entry which is preliminary data.</text>
</comment>
<dbReference type="InterPro" id="IPR011047">
    <property type="entry name" value="Quinoprotein_ADH-like_sf"/>
</dbReference>
<protein>
    <submittedName>
        <fullName evidence="1">Uncharacterized protein</fullName>
    </submittedName>
</protein>
<accession>A0A4R6XZZ0</accession>
<name>A0A4R6XZZ0_9BURK</name>
<dbReference type="EMBL" id="SNZE01000040">
    <property type="protein sequence ID" value="TDR27757.1"/>
    <property type="molecule type" value="Genomic_DNA"/>
</dbReference>
<gene>
    <name evidence="1" type="ORF">DFR44_1406</name>
</gene>
<dbReference type="Proteomes" id="UP000294480">
    <property type="component" value="Unassembled WGS sequence"/>
</dbReference>
<evidence type="ECO:0000313" key="2">
    <source>
        <dbReference type="Proteomes" id="UP000294480"/>
    </source>
</evidence>
<sequence>MSKIGTHLGLAKNSLLKFMFCSMAWLPLASCGNQTTDEPVTPPKPLSSFIIQDTHLSEKRIMNEPIWTVNSLQNNSLAKEVVYVMSGKNSLHVTSLDSTKNYEVITTNEFDYQDKGRVHMFEQFAYDNERGPVLINTDGMSDLTGKLIWRNNESGFSRVVPIFFQSGKLGLLSRGGRLAEYRDNNGFLLKSFGQVGLKLGDDDSLSYLGDVQSFTTKEHKTWAMLSVNRTYKESELQFYDSQFNLQHTLRDAGEAVSIEWPTPGHLLLGQVKVIDINGVEKLNHQIQNLSFYPSHLVGYAALELKDGKRYLAVTYSASAKSGDNRSVVIIFDPKGKVVWQKEYQRVFSLTANQTNHSFLFGGSDGLFEISLGLVE</sequence>
<proteinExistence type="predicted"/>
<keyword evidence="2" id="KW-1185">Reference proteome</keyword>
<organism evidence="1 2">
    <name type="scientific">Hydromonas duriensis</name>
    <dbReference type="NCBI Taxonomy" id="1527608"/>
    <lineage>
        <taxon>Bacteria</taxon>
        <taxon>Pseudomonadati</taxon>
        <taxon>Pseudomonadota</taxon>
        <taxon>Betaproteobacteria</taxon>
        <taxon>Burkholderiales</taxon>
        <taxon>Burkholderiaceae</taxon>
        <taxon>Hydromonas</taxon>
    </lineage>
</organism>
<dbReference type="RefSeq" id="WP_133621584.1">
    <property type="nucleotide sequence ID" value="NZ_SNZE01000040.1"/>
</dbReference>
<dbReference type="AlphaFoldDB" id="A0A4R6XZZ0"/>
<evidence type="ECO:0000313" key="1">
    <source>
        <dbReference type="EMBL" id="TDR27757.1"/>
    </source>
</evidence>
<dbReference type="SUPFAM" id="SSF50998">
    <property type="entry name" value="Quinoprotein alcohol dehydrogenase-like"/>
    <property type="match status" value="1"/>
</dbReference>